<evidence type="ECO:0000313" key="1">
    <source>
        <dbReference type="EMBL" id="MPM30092.1"/>
    </source>
</evidence>
<accession>A0A644YN82</accession>
<dbReference type="PANTHER" id="PTHR34986">
    <property type="entry name" value="EVOLVED BETA-GALACTOSIDASE SUBUNIT BETA"/>
    <property type="match status" value="1"/>
</dbReference>
<dbReference type="EMBL" id="VSSQ01005692">
    <property type="protein sequence ID" value="MPM30092.1"/>
    <property type="molecule type" value="Genomic_DNA"/>
</dbReference>
<comment type="caution">
    <text evidence="1">The sequence shown here is derived from an EMBL/GenBank/DDBJ whole genome shotgun (WGS) entry which is preliminary data.</text>
</comment>
<protein>
    <recommendedName>
        <fullName evidence="2">Toxin-antitoxin biofilm protein TabA</fullName>
    </recommendedName>
</protein>
<name>A0A644YN82_9ZZZZ</name>
<proteinExistence type="predicted"/>
<dbReference type="SUPFAM" id="SSF51197">
    <property type="entry name" value="Clavaminate synthase-like"/>
    <property type="match status" value="1"/>
</dbReference>
<dbReference type="Gene3D" id="2.60.120.370">
    <property type="entry name" value="YhcH/YjgK/YiaL"/>
    <property type="match status" value="1"/>
</dbReference>
<sequence>MKLNVHKIRYLCANKIKKRTIMILDNIENAPNYFGLNPLFEKAFEYVRGLDVDNLPEGTSEIEGVYLKASAVKIALKSKTETKLETHRKFIDIQIPITREEIFGWKSLKNLKMPTQEYDSQNDFQLFEDEPSTYIRVLPGEFIIFSPEDAHAPLIGEGITRKIILKVAVL</sequence>
<dbReference type="InterPro" id="IPR037012">
    <property type="entry name" value="NanQ/TabA/YiaL_sf"/>
</dbReference>
<dbReference type="Pfam" id="PF04074">
    <property type="entry name" value="DUF386"/>
    <property type="match status" value="1"/>
</dbReference>
<gene>
    <name evidence="1" type="ORF">SDC9_76635</name>
</gene>
<dbReference type="PANTHER" id="PTHR34986:SF1">
    <property type="entry name" value="PROTEIN YIAL"/>
    <property type="match status" value="1"/>
</dbReference>
<dbReference type="AlphaFoldDB" id="A0A644YN82"/>
<dbReference type="NCBIfam" id="TIGR00022">
    <property type="entry name" value="YhcH/YjgK/YiaL family protein"/>
    <property type="match status" value="1"/>
</dbReference>
<dbReference type="InterPro" id="IPR004375">
    <property type="entry name" value="NanQ/TabA/YiaL"/>
</dbReference>
<organism evidence="1">
    <name type="scientific">bioreactor metagenome</name>
    <dbReference type="NCBI Taxonomy" id="1076179"/>
    <lineage>
        <taxon>unclassified sequences</taxon>
        <taxon>metagenomes</taxon>
        <taxon>ecological metagenomes</taxon>
    </lineage>
</organism>
<evidence type="ECO:0008006" key="2">
    <source>
        <dbReference type="Google" id="ProtNLM"/>
    </source>
</evidence>
<reference evidence="1" key="1">
    <citation type="submission" date="2019-08" db="EMBL/GenBank/DDBJ databases">
        <authorList>
            <person name="Kucharzyk K."/>
            <person name="Murdoch R.W."/>
            <person name="Higgins S."/>
            <person name="Loffler F."/>
        </authorList>
    </citation>
    <scope>NUCLEOTIDE SEQUENCE</scope>
</reference>
<dbReference type="GO" id="GO:0005829">
    <property type="term" value="C:cytosol"/>
    <property type="evidence" value="ECO:0007669"/>
    <property type="project" value="TreeGrafter"/>
</dbReference>